<dbReference type="InterPro" id="IPR025110">
    <property type="entry name" value="AMP-bd_C"/>
</dbReference>
<dbReference type="Gene3D" id="2.30.38.10">
    <property type="entry name" value="Luciferase, Domain 3"/>
    <property type="match status" value="1"/>
</dbReference>
<feature type="domain" description="AMP-binding enzyme C-terminal" evidence="4">
    <location>
        <begin position="456"/>
        <end position="531"/>
    </location>
</feature>
<evidence type="ECO:0000256" key="2">
    <source>
        <dbReference type="SAM" id="MobiDB-lite"/>
    </source>
</evidence>
<gene>
    <name evidence="5" type="ORF">LY71_104199</name>
</gene>
<dbReference type="AlphaFoldDB" id="A0A2T0TWT3"/>
<feature type="domain" description="AMP-dependent synthetase/ligase" evidence="3">
    <location>
        <begin position="34"/>
        <end position="406"/>
    </location>
</feature>
<dbReference type="PANTHER" id="PTHR43352:SF1">
    <property type="entry name" value="ANTHRANILATE--COA LIGASE"/>
    <property type="match status" value="1"/>
</dbReference>
<dbReference type="InterPro" id="IPR011957">
    <property type="entry name" value="Benz_CoA_lig"/>
</dbReference>
<dbReference type="Gene3D" id="3.40.50.980">
    <property type="match status" value="1"/>
</dbReference>
<evidence type="ECO:0000259" key="4">
    <source>
        <dbReference type="Pfam" id="PF13193"/>
    </source>
</evidence>
<organism evidence="5 6">
    <name type="scientific">Geodermatophilus tzadiensis</name>
    <dbReference type="NCBI Taxonomy" id="1137988"/>
    <lineage>
        <taxon>Bacteria</taxon>
        <taxon>Bacillati</taxon>
        <taxon>Actinomycetota</taxon>
        <taxon>Actinomycetes</taxon>
        <taxon>Geodermatophilales</taxon>
        <taxon>Geodermatophilaceae</taxon>
        <taxon>Geodermatophilus</taxon>
    </lineage>
</organism>
<dbReference type="EMBL" id="PVTG01000004">
    <property type="protein sequence ID" value="PRY50162.1"/>
    <property type="molecule type" value="Genomic_DNA"/>
</dbReference>
<dbReference type="InterPro" id="IPR000873">
    <property type="entry name" value="AMP-dep_synth/lig_dom"/>
</dbReference>
<accession>A0A2T0TWT3</accession>
<feature type="compositionally biased region" description="Pro residues" evidence="2">
    <location>
        <begin position="10"/>
        <end position="19"/>
    </location>
</feature>
<feature type="region of interest" description="Disordered" evidence="2">
    <location>
        <begin position="1"/>
        <end position="25"/>
    </location>
</feature>
<evidence type="ECO:0000256" key="1">
    <source>
        <dbReference type="ARBA" id="ARBA00022598"/>
    </source>
</evidence>
<dbReference type="RefSeq" id="WP_245887753.1">
    <property type="nucleotide sequence ID" value="NZ_PVTG01000004.1"/>
</dbReference>
<dbReference type="GO" id="GO:0016405">
    <property type="term" value="F:CoA-ligase activity"/>
    <property type="evidence" value="ECO:0007669"/>
    <property type="project" value="InterPro"/>
</dbReference>
<sequence>MATLDTAPSSPTPLLPEAPAPTGEPFNAAEWLVTRNARATPDRRAITAIDLDGSVRTLTYAELDEAVRAVAAALVAAGVRPEERLLLCMGDCPELLTVFLAGLRIGAVPVPVSTMLKPKDIAVLATDSRARAVVLSAEFAALGSAVAGSRDLTDVVVLTSEALPEVPGVRVRTWAEFTAAGAEFAEQVAEPYPTVADSPAFWLYTSGTTGTPKGAMHRHGSLRDTAETYARDVLAIGPDDVTFSVAKFFFAYGLGNTLTFPFSVGASTVLDRSRPGPDGTLRVLREQRPTLFFAGPTYYAALLAAGLPRDAFASVRACVSAGEAFPAALFERFTGTFGVEMLDGIGSTEMLHIFISGRPGRTRPGSTGELVAGYDARILDDDGQPVPDGTPGNLWVRGSSAATGYWSRTAVTRRVFQGEWVRTGDTYVRSADGYYSSLGRTDDIIKAGGIWVSPTEVEERLRAHADVAQVVVVSVPDETGLDKPVACVVLTPGAAAGADDLVAWCRDGLAAFKRPRHIVVFDELPTTATGKLQRFRIRELAIERLGGAAKPDLTPITGGPA</sequence>
<dbReference type="InterPro" id="IPR045851">
    <property type="entry name" value="AMP-bd_C_sf"/>
</dbReference>
<dbReference type="Gene3D" id="3.30.300.30">
    <property type="match status" value="1"/>
</dbReference>
<dbReference type="Proteomes" id="UP000239210">
    <property type="component" value="Unassembled WGS sequence"/>
</dbReference>
<evidence type="ECO:0000313" key="5">
    <source>
        <dbReference type="EMBL" id="PRY50162.1"/>
    </source>
</evidence>
<dbReference type="PANTHER" id="PTHR43352">
    <property type="entry name" value="ACETYL-COA SYNTHETASE"/>
    <property type="match status" value="1"/>
</dbReference>
<evidence type="ECO:0000259" key="3">
    <source>
        <dbReference type="Pfam" id="PF00501"/>
    </source>
</evidence>
<reference evidence="5 6" key="1">
    <citation type="submission" date="2018-03" db="EMBL/GenBank/DDBJ databases">
        <title>Genomic Encyclopedia of Archaeal and Bacterial Type Strains, Phase II (KMG-II): from individual species to whole genera.</title>
        <authorList>
            <person name="Goeker M."/>
        </authorList>
    </citation>
    <scope>NUCLEOTIDE SEQUENCE [LARGE SCALE GENOMIC DNA]</scope>
    <source>
        <strain evidence="5 6">DSM 45416</strain>
    </source>
</reference>
<dbReference type="GO" id="GO:0016878">
    <property type="term" value="F:acid-thiol ligase activity"/>
    <property type="evidence" value="ECO:0007669"/>
    <property type="project" value="TreeGrafter"/>
</dbReference>
<evidence type="ECO:0000313" key="6">
    <source>
        <dbReference type="Proteomes" id="UP000239210"/>
    </source>
</evidence>
<dbReference type="NCBIfam" id="TIGR02262">
    <property type="entry name" value="benz_CoA_lig"/>
    <property type="match status" value="1"/>
</dbReference>
<dbReference type="Pfam" id="PF13193">
    <property type="entry name" value="AMP-binding_C"/>
    <property type="match status" value="1"/>
</dbReference>
<name>A0A2T0TWT3_9ACTN</name>
<comment type="caution">
    <text evidence="5">The sequence shown here is derived from an EMBL/GenBank/DDBJ whole genome shotgun (WGS) entry which is preliminary data.</text>
</comment>
<protein>
    <submittedName>
        <fullName evidence="5">Benzoate-CoA ligase family protein</fullName>
    </submittedName>
</protein>
<keyword evidence="1 5" id="KW-0436">Ligase</keyword>
<dbReference type="Gene3D" id="3.40.50.12820">
    <property type="match status" value="1"/>
</dbReference>
<dbReference type="GO" id="GO:0044550">
    <property type="term" value="P:secondary metabolite biosynthetic process"/>
    <property type="evidence" value="ECO:0007669"/>
    <property type="project" value="TreeGrafter"/>
</dbReference>
<proteinExistence type="predicted"/>
<dbReference type="Pfam" id="PF00501">
    <property type="entry name" value="AMP-binding"/>
    <property type="match status" value="1"/>
</dbReference>
<dbReference type="GO" id="GO:0005524">
    <property type="term" value="F:ATP binding"/>
    <property type="evidence" value="ECO:0007669"/>
    <property type="project" value="InterPro"/>
</dbReference>
<dbReference type="SUPFAM" id="SSF56801">
    <property type="entry name" value="Acetyl-CoA synthetase-like"/>
    <property type="match status" value="1"/>
</dbReference>
<keyword evidence="6" id="KW-1185">Reference proteome</keyword>